<reference evidence="4 5" key="1">
    <citation type="submission" date="2019-04" db="EMBL/GenBank/DDBJ databases">
        <title>genome sequence of strain W3.</title>
        <authorList>
            <person name="Gao J."/>
            <person name="Sun J."/>
        </authorList>
    </citation>
    <scope>NUCLEOTIDE SEQUENCE [LARGE SCALE GENOMIC DNA]</scope>
    <source>
        <strain evidence="4 5">W3</strain>
    </source>
</reference>
<protein>
    <submittedName>
        <fullName evidence="4">Glutathione S-transferase family protein</fullName>
    </submittedName>
</protein>
<evidence type="ECO:0000313" key="4">
    <source>
        <dbReference type="EMBL" id="THV39022.1"/>
    </source>
</evidence>
<dbReference type="InterPro" id="IPR036282">
    <property type="entry name" value="Glutathione-S-Trfase_C_sf"/>
</dbReference>
<dbReference type="SFLD" id="SFLDS00019">
    <property type="entry name" value="Glutathione_Transferase_(cytos"/>
    <property type="match status" value="1"/>
</dbReference>
<dbReference type="SUPFAM" id="SSF52833">
    <property type="entry name" value="Thioredoxin-like"/>
    <property type="match status" value="1"/>
</dbReference>
<dbReference type="PROSITE" id="PS50404">
    <property type="entry name" value="GST_NTER"/>
    <property type="match status" value="1"/>
</dbReference>
<keyword evidence="4" id="KW-0808">Transferase</keyword>
<proteinExistence type="inferred from homology"/>
<feature type="domain" description="GST C-terminal" evidence="3">
    <location>
        <begin position="88"/>
        <end position="208"/>
    </location>
</feature>
<dbReference type="Proteomes" id="UP000307378">
    <property type="component" value="Unassembled WGS sequence"/>
</dbReference>
<gene>
    <name evidence="4" type="ORF">FAA86_01235</name>
</gene>
<evidence type="ECO:0000256" key="1">
    <source>
        <dbReference type="RuleBase" id="RU003494"/>
    </source>
</evidence>
<dbReference type="Gene3D" id="3.40.30.10">
    <property type="entry name" value="Glutaredoxin"/>
    <property type="match status" value="1"/>
</dbReference>
<dbReference type="EMBL" id="STGU01000001">
    <property type="protein sequence ID" value="THV39022.1"/>
    <property type="molecule type" value="Genomic_DNA"/>
</dbReference>
<dbReference type="Pfam" id="PF02798">
    <property type="entry name" value="GST_N"/>
    <property type="match status" value="1"/>
</dbReference>
<dbReference type="AlphaFoldDB" id="A0A4S8Q8E0"/>
<dbReference type="PANTHER" id="PTHR44051">
    <property type="entry name" value="GLUTATHIONE S-TRANSFERASE-RELATED"/>
    <property type="match status" value="1"/>
</dbReference>
<evidence type="ECO:0000259" key="2">
    <source>
        <dbReference type="PROSITE" id="PS50404"/>
    </source>
</evidence>
<dbReference type="GO" id="GO:0016740">
    <property type="term" value="F:transferase activity"/>
    <property type="evidence" value="ECO:0007669"/>
    <property type="project" value="UniProtKB-KW"/>
</dbReference>
<dbReference type="SFLD" id="SFLDG00358">
    <property type="entry name" value="Main_(cytGST)"/>
    <property type="match status" value="1"/>
</dbReference>
<dbReference type="RefSeq" id="WP_136538002.1">
    <property type="nucleotide sequence ID" value="NZ_STGU01000001.1"/>
</dbReference>
<dbReference type="Pfam" id="PF00043">
    <property type="entry name" value="GST_C"/>
    <property type="match status" value="1"/>
</dbReference>
<comment type="caution">
    <text evidence="4">The sequence shown here is derived from an EMBL/GenBank/DDBJ whole genome shotgun (WGS) entry which is preliminary data.</text>
</comment>
<dbReference type="InterPro" id="IPR010987">
    <property type="entry name" value="Glutathione-S-Trfase_C-like"/>
</dbReference>
<dbReference type="InterPro" id="IPR004045">
    <property type="entry name" value="Glutathione_S-Trfase_N"/>
</dbReference>
<sequence>MIRLYDYHLDENGFRVRLLLSMLGLTFETVAVDKAPGREQEQPHMLALNPTGTLPILEDGDVRLFGTAAILAYLVRAHAPDSPWLPADAADFGRVQQWHGFSTRELKPAVDAREAALFTSEGASEADLKAARKAFRIMEDHMTLRQIEGSDWFVGNNPTLADLALLPSFALSRDCGIDHDEYPALRRWLRRFRALPGFITMPGVPDYH</sequence>
<evidence type="ECO:0000313" key="5">
    <source>
        <dbReference type="Proteomes" id="UP000307378"/>
    </source>
</evidence>
<dbReference type="PROSITE" id="PS50405">
    <property type="entry name" value="GST_CTER"/>
    <property type="match status" value="1"/>
</dbReference>
<comment type="similarity">
    <text evidence="1">Belongs to the GST superfamily.</text>
</comment>
<dbReference type="InterPro" id="IPR036249">
    <property type="entry name" value="Thioredoxin-like_sf"/>
</dbReference>
<dbReference type="Gene3D" id="1.20.1050.10">
    <property type="match status" value="1"/>
</dbReference>
<accession>A0A4S8Q8E0</accession>
<dbReference type="PANTHER" id="PTHR44051:SF2">
    <property type="entry name" value="HYPOTHETICAL GLUTATHIONE S-TRANSFERASE LIKE PROTEIN"/>
    <property type="match status" value="1"/>
</dbReference>
<name>A0A4S8Q8E0_9HYPH</name>
<feature type="domain" description="GST N-terminal" evidence="2">
    <location>
        <begin position="1"/>
        <end position="82"/>
    </location>
</feature>
<organism evidence="4 5">
    <name type="scientific">Rhizobium rosettiformans W3</name>
    <dbReference type="NCBI Taxonomy" id="538378"/>
    <lineage>
        <taxon>Bacteria</taxon>
        <taxon>Pseudomonadati</taxon>
        <taxon>Pseudomonadota</taxon>
        <taxon>Alphaproteobacteria</taxon>
        <taxon>Hyphomicrobiales</taxon>
        <taxon>Rhizobiaceae</taxon>
        <taxon>Rhizobium/Agrobacterium group</taxon>
        <taxon>Rhizobium</taxon>
    </lineage>
</organism>
<dbReference type="SUPFAM" id="SSF47616">
    <property type="entry name" value="GST C-terminal domain-like"/>
    <property type="match status" value="1"/>
</dbReference>
<evidence type="ECO:0000259" key="3">
    <source>
        <dbReference type="PROSITE" id="PS50405"/>
    </source>
</evidence>
<dbReference type="InterPro" id="IPR004046">
    <property type="entry name" value="GST_C"/>
</dbReference>
<dbReference type="InterPro" id="IPR040079">
    <property type="entry name" value="Glutathione_S-Trfase"/>
</dbReference>